<dbReference type="SUPFAM" id="SSF103473">
    <property type="entry name" value="MFS general substrate transporter"/>
    <property type="match status" value="1"/>
</dbReference>
<dbReference type="PROSITE" id="PS50850">
    <property type="entry name" value="MFS"/>
    <property type="match status" value="1"/>
</dbReference>
<dbReference type="PANTHER" id="PTHR23537">
    <property type="match status" value="1"/>
</dbReference>
<dbReference type="Proteomes" id="UP000014216">
    <property type="component" value="Unassembled WGS sequence"/>
</dbReference>
<dbReference type="GO" id="GO:0022857">
    <property type="term" value="F:transmembrane transporter activity"/>
    <property type="evidence" value="ECO:0007669"/>
    <property type="project" value="InterPro"/>
</dbReference>
<evidence type="ECO:0000259" key="5">
    <source>
        <dbReference type="PROSITE" id="PS50850"/>
    </source>
</evidence>
<dbReference type="OrthoDB" id="9797953at2"/>
<feature type="transmembrane region" description="Helical" evidence="4">
    <location>
        <begin position="230"/>
        <end position="256"/>
    </location>
</feature>
<feature type="transmembrane region" description="Helical" evidence="4">
    <location>
        <begin position="7"/>
        <end position="25"/>
    </location>
</feature>
<feature type="transmembrane region" description="Helical" evidence="4">
    <location>
        <begin position="383"/>
        <end position="404"/>
    </location>
</feature>
<feature type="transmembrane region" description="Helical" evidence="4">
    <location>
        <begin position="77"/>
        <end position="96"/>
    </location>
</feature>
<proteinExistence type="predicted"/>
<dbReference type="InterPro" id="IPR010645">
    <property type="entry name" value="MFS_4"/>
</dbReference>
<dbReference type="InterPro" id="IPR020846">
    <property type="entry name" value="MFS_dom"/>
</dbReference>
<dbReference type="Gene3D" id="1.20.1250.20">
    <property type="entry name" value="MFS general substrate transporter like domains"/>
    <property type="match status" value="2"/>
</dbReference>
<evidence type="ECO:0000256" key="2">
    <source>
        <dbReference type="ARBA" id="ARBA00022989"/>
    </source>
</evidence>
<keyword evidence="7" id="KW-1185">Reference proteome</keyword>
<dbReference type="InterPro" id="IPR036259">
    <property type="entry name" value="MFS_trans_sf"/>
</dbReference>
<sequence>MENKLHYGWIVIVMGLFTTVAAHGFGRMAYTLLLPAMKEGLSFDYTQLGLLGTGNFIGYLSMAIIGGFLAARFGTRAVITAALALMGITMILTGLAESFGFAFAMRLFTGLGNGAAYVPAMALGSAWFAIHKRGFATGIVSGGIGLGTFLSGLIVPFILKSYNADGWRYSWYILGVLVLIVAVLVGIFLRNQPAEKGLTPVGQKDAPDKAAPAPKVSSLDWGAVYQMKSLWFLGVVYFFYGMSYIIYMIFFAAYLVNEMGYSQAWAGGLWAMVGGLSIFCGVIWGSISDRIGRGKGAALAYLVLGTSYLVYALVKVEAGFYISAVLFGLTAWSIPTIMAAAAGDFVGPKFAPAGLGFITLFFGIGQSIGPALGGYLADTTKSLTTPFLVAGAISFTGMVFSLYLKKPAQSQ</sequence>
<feature type="transmembrane region" description="Helical" evidence="4">
    <location>
        <begin position="320"/>
        <end position="342"/>
    </location>
</feature>
<dbReference type="GO" id="GO:0005886">
    <property type="term" value="C:plasma membrane"/>
    <property type="evidence" value="ECO:0007669"/>
    <property type="project" value="TreeGrafter"/>
</dbReference>
<evidence type="ECO:0000313" key="6">
    <source>
        <dbReference type="EMBL" id="EMS81264.1"/>
    </source>
</evidence>
<reference evidence="6 7" key="1">
    <citation type="journal article" date="2013" name="Genome Announc.">
        <title>Draft Genome Sequence of Desulfotignum phosphitoxidans DSM 13687 Strain FiPS-3.</title>
        <authorList>
            <person name="Poehlein A."/>
            <person name="Daniel R."/>
            <person name="Simeonova D.D."/>
        </authorList>
    </citation>
    <scope>NUCLEOTIDE SEQUENCE [LARGE SCALE GENOMIC DNA]</scope>
    <source>
        <strain evidence="6 7">DSM 13687</strain>
    </source>
</reference>
<name>S0G5R8_9BACT</name>
<evidence type="ECO:0000313" key="7">
    <source>
        <dbReference type="Proteomes" id="UP000014216"/>
    </source>
</evidence>
<comment type="caution">
    <text evidence="6">The sequence shown here is derived from an EMBL/GenBank/DDBJ whole genome shotgun (WGS) entry which is preliminary data.</text>
</comment>
<dbReference type="RefSeq" id="WP_006963945.1">
    <property type="nucleotide sequence ID" value="NZ_APJX01000001.1"/>
</dbReference>
<feature type="transmembrane region" description="Helical" evidence="4">
    <location>
        <begin position="262"/>
        <end position="284"/>
    </location>
</feature>
<dbReference type="Pfam" id="PF07690">
    <property type="entry name" value="MFS_1"/>
    <property type="match status" value="1"/>
</dbReference>
<keyword evidence="1 4" id="KW-0812">Transmembrane</keyword>
<protein>
    <submittedName>
        <fullName evidence="6">Transporter, major facilitator family protein</fullName>
    </submittedName>
</protein>
<feature type="transmembrane region" description="Helical" evidence="4">
    <location>
        <begin position="108"/>
        <end position="128"/>
    </location>
</feature>
<feature type="transmembrane region" description="Helical" evidence="4">
    <location>
        <begin position="171"/>
        <end position="189"/>
    </location>
</feature>
<feature type="transmembrane region" description="Helical" evidence="4">
    <location>
        <begin position="45"/>
        <end position="70"/>
    </location>
</feature>
<dbReference type="EMBL" id="APJX01000001">
    <property type="protein sequence ID" value="EMS81264.1"/>
    <property type="molecule type" value="Genomic_DNA"/>
</dbReference>
<keyword evidence="3 4" id="KW-0472">Membrane</keyword>
<feature type="transmembrane region" description="Helical" evidence="4">
    <location>
        <begin position="296"/>
        <end position="314"/>
    </location>
</feature>
<keyword evidence="2 4" id="KW-1133">Transmembrane helix</keyword>
<feature type="transmembrane region" description="Helical" evidence="4">
    <location>
        <begin position="135"/>
        <end position="159"/>
    </location>
</feature>
<dbReference type="AlphaFoldDB" id="S0G5R8"/>
<gene>
    <name evidence="6" type="ORF">Dpo_1c04050</name>
</gene>
<feature type="transmembrane region" description="Helical" evidence="4">
    <location>
        <begin position="354"/>
        <end position="377"/>
    </location>
</feature>
<evidence type="ECO:0000256" key="3">
    <source>
        <dbReference type="ARBA" id="ARBA00023136"/>
    </source>
</evidence>
<evidence type="ECO:0000256" key="1">
    <source>
        <dbReference type="ARBA" id="ARBA00022692"/>
    </source>
</evidence>
<evidence type="ECO:0000256" key="4">
    <source>
        <dbReference type="SAM" id="Phobius"/>
    </source>
</evidence>
<feature type="domain" description="Major facilitator superfamily (MFS) profile" evidence="5">
    <location>
        <begin position="10"/>
        <end position="409"/>
    </location>
</feature>
<dbReference type="InterPro" id="IPR011701">
    <property type="entry name" value="MFS"/>
</dbReference>
<accession>S0G5R8</accession>
<dbReference type="PANTHER" id="PTHR23537:SF1">
    <property type="entry name" value="SUGAR TRANSPORTER"/>
    <property type="match status" value="1"/>
</dbReference>
<organism evidence="6 7">
    <name type="scientific">Desulfotignum phosphitoxidans DSM 13687</name>
    <dbReference type="NCBI Taxonomy" id="1286635"/>
    <lineage>
        <taxon>Bacteria</taxon>
        <taxon>Pseudomonadati</taxon>
        <taxon>Thermodesulfobacteriota</taxon>
        <taxon>Desulfobacteria</taxon>
        <taxon>Desulfobacterales</taxon>
        <taxon>Desulfobacteraceae</taxon>
        <taxon>Desulfotignum</taxon>
    </lineage>
</organism>